<organism evidence="2 3">
    <name type="scientific">Oryzias latipes</name>
    <name type="common">Japanese rice fish</name>
    <name type="synonym">Japanese killifish</name>
    <dbReference type="NCBI Taxonomy" id="8090"/>
    <lineage>
        <taxon>Eukaryota</taxon>
        <taxon>Metazoa</taxon>
        <taxon>Chordata</taxon>
        <taxon>Craniata</taxon>
        <taxon>Vertebrata</taxon>
        <taxon>Euteleostomi</taxon>
        <taxon>Actinopterygii</taxon>
        <taxon>Neopterygii</taxon>
        <taxon>Teleostei</taxon>
        <taxon>Neoteleostei</taxon>
        <taxon>Acanthomorphata</taxon>
        <taxon>Ovalentaria</taxon>
        <taxon>Atherinomorphae</taxon>
        <taxon>Beloniformes</taxon>
        <taxon>Adrianichthyidae</taxon>
        <taxon>Oryziinae</taxon>
        <taxon>Oryzias</taxon>
    </lineage>
</organism>
<feature type="region of interest" description="Disordered" evidence="1">
    <location>
        <begin position="39"/>
        <end position="69"/>
    </location>
</feature>
<name>A0A3P9HSI9_ORYLA</name>
<feature type="region of interest" description="Disordered" evidence="1">
    <location>
        <begin position="437"/>
        <end position="460"/>
    </location>
</feature>
<reference evidence="2" key="3">
    <citation type="submission" date="2025-08" db="UniProtKB">
        <authorList>
            <consortium name="Ensembl"/>
        </authorList>
    </citation>
    <scope>IDENTIFICATION</scope>
    <source>
        <strain evidence="2">HSOK</strain>
    </source>
</reference>
<feature type="compositionally biased region" description="Basic and acidic residues" evidence="1">
    <location>
        <begin position="184"/>
        <end position="193"/>
    </location>
</feature>
<reference key="1">
    <citation type="journal article" date="2007" name="Nature">
        <title>The medaka draft genome and insights into vertebrate genome evolution.</title>
        <authorList>
            <person name="Kasahara M."/>
            <person name="Naruse K."/>
            <person name="Sasaki S."/>
            <person name="Nakatani Y."/>
            <person name="Qu W."/>
            <person name="Ahsan B."/>
            <person name="Yamada T."/>
            <person name="Nagayasu Y."/>
            <person name="Doi K."/>
            <person name="Kasai Y."/>
            <person name="Jindo T."/>
            <person name="Kobayashi D."/>
            <person name="Shimada A."/>
            <person name="Toyoda A."/>
            <person name="Kuroki Y."/>
            <person name="Fujiyama A."/>
            <person name="Sasaki T."/>
            <person name="Shimizu A."/>
            <person name="Asakawa S."/>
            <person name="Shimizu N."/>
            <person name="Hashimoto S."/>
            <person name="Yang J."/>
            <person name="Lee Y."/>
            <person name="Matsushima K."/>
            <person name="Sugano S."/>
            <person name="Sakaizumi M."/>
            <person name="Narita T."/>
            <person name="Ohishi K."/>
            <person name="Haga S."/>
            <person name="Ohta F."/>
            <person name="Nomoto H."/>
            <person name="Nogata K."/>
            <person name="Morishita T."/>
            <person name="Endo T."/>
            <person name="Shin-I T."/>
            <person name="Takeda H."/>
            <person name="Morishita S."/>
            <person name="Kohara Y."/>
        </authorList>
    </citation>
    <scope>NUCLEOTIDE SEQUENCE [LARGE SCALE GENOMIC DNA]</scope>
    <source>
        <strain>Hd-rR</strain>
    </source>
</reference>
<reference evidence="2" key="4">
    <citation type="submission" date="2025-09" db="UniProtKB">
        <authorList>
            <consortium name="Ensembl"/>
        </authorList>
    </citation>
    <scope>IDENTIFICATION</scope>
    <source>
        <strain evidence="2">HSOK</strain>
    </source>
</reference>
<evidence type="ECO:0000313" key="2">
    <source>
        <dbReference type="Ensembl" id="ENSORLP00015010698.1"/>
    </source>
</evidence>
<evidence type="ECO:0008006" key="4">
    <source>
        <dbReference type="Google" id="ProtNLM"/>
    </source>
</evidence>
<dbReference type="Ensembl" id="ENSORLT00015031893.1">
    <property type="protein sequence ID" value="ENSORLP00015010698.1"/>
    <property type="gene ID" value="ENSORLG00015011502.1"/>
</dbReference>
<feature type="compositionally biased region" description="Polar residues" evidence="1">
    <location>
        <begin position="126"/>
        <end position="137"/>
    </location>
</feature>
<proteinExistence type="predicted"/>
<accession>A0A3P9HSI9</accession>
<dbReference type="AlphaFoldDB" id="A0A3P9HSI9"/>
<evidence type="ECO:0000256" key="1">
    <source>
        <dbReference type="SAM" id="MobiDB-lite"/>
    </source>
</evidence>
<dbReference type="Proteomes" id="UP000265200">
    <property type="component" value="Chromosome 22"/>
</dbReference>
<evidence type="ECO:0000313" key="3">
    <source>
        <dbReference type="Proteomes" id="UP000265200"/>
    </source>
</evidence>
<reference evidence="2 3" key="2">
    <citation type="submission" date="2017-04" db="EMBL/GenBank/DDBJ databases">
        <title>CpG methylation of centromeres and impact of large insertions on vertebrate speciation.</title>
        <authorList>
            <person name="Ichikawa K."/>
            <person name="Yoshimura J."/>
            <person name="Morishita S."/>
        </authorList>
    </citation>
    <scope>NUCLEOTIDE SEQUENCE</scope>
    <source>
        <strain evidence="2 3">HSOK</strain>
    </source>
</reference>
<sequence length="460" mass="50219">MAQFVRRPEALGAVYLESQRNKSRTSYFCNVKSRLGSKLPAGVSQPPQFAKPPWKTMQEAAANSQLQNQPVLTRPLDHIPHIRNPKLRQYYLQGTSWDLSSSAGAKEPAGGPSRDRLSSRGFPENTAFSVASESNDAAPSAAEDMGLAASQTQHNSSATFVTPEQLIAKGLNKTSGGGSQPEPHSGHQEKPEADADHDCFVSLTAQPHSPSQEADYDKLLDVEAVPLPDGQLCLLALPPELCEGEGPEAMSYLKLFSRHITDRKGVVSGILLVTSSKIFFDPFKKHPLVKEHGCEEYFLSCSIDNLASVSFFSDSSHVHFNTTKQRKKKSDSGLSRIFQQILFIFPKAKETTNPFRHKHAWGFQRGWRRGICYAEQTESAGVWGLGGGGGFCLNEDQKMSSGEMRACQHPSNGGEGRCEIQDPFVLVQMWLRKGAGGGLPAERHAHPPIKPAGARKAASD</sequence>
<protein>
    <recommendedName>
        <fullName evidence="4">TLDc domain-containing protein</fullName>
    </recommendedName>
</protein>
<feature type="region of interest" description="Disordered" evidence="1">
    <location>
        <begin position="99"/>
        <end position="193"/>
    </location>
</feature>
<feature type="compositionally biased region" description="Polar residues" evidence="1">
    <location>
        <begin position="149"/>
        <end position="162"/>
    </location>
</feature>